<dbReference type="eggNOG" id="COG3427">
    <property type="taxonomic scope" value="Bacteria"/>
</dbReference>
<dbReference type="EMBL" id="JRKN01000031">
    <property type="protein sequence ID" value="KGJ02803.1"/>
    <property type="molecule type" value="Genomic_DNA"/>
</dbReference>
<reference evidence="1 3" key="2">
    <citation type="submission" date="2014-10" db="EMBL/GenBank/DDBJ databases">
        <title>Paracoccus sanguinis sp. nov., isolated from clinical specimens of New York State patients.</title>
        <authorList>
            <person name="Mingle L.A."/>
            <person name="Cole J.A."/>
            <person name="Lapierre P."/>
            <person name="Musser K.A."/>
        </authorList>
    </citation>
    <scope>NUCLEOTIDE SEQUENCE [LARGE SCALE GENOMIC DNA]</scope>
    <source>
        <strain evidence="1 3">JCM 14014</strain>
    </source>
</reference>
<evidence type="ECO:0000313" key="3">
    <source>
        <dbReference type="Proteomes" id="UP000029846"/>
    </source>
</evidence>
<dbReference type="AlphaFoldDB" id="A0A099EXV0"/>
<evidence type="ECO:0000313" key="1">
    <source>
        <dbReference type="EMBL" id="KGJ02803.1"/>
    </source>
</evidence>
<dbReference type="InterPro" id="IPR023393">
    <property type="entry name" value="START-like_dom_sf"/>
</dbReference>
<protein>
    <recommendedName>
        <fullName evidence="5">Polyketide cyclase / dehydrase and lipid transport</fullName>
    </recommendedName>
</protein>
<accession>A0A099EXV0</accession>
<evidence type="ECO:0000313" key="2">
    <source>
        <dbReference type="EMBL" id="SFA60066.1"/>
    </source>
</evidence>
<dbReference type="RefSeq" id="WP_036743250.1">
    <property type="nucleotide sequence ID" value="NZ_FOJO01000026.1"/>
</dbReference>
<dbReference type="OrthoDB" id="7860307at2"/>
<sequence>MKFSTRQDTELSAESLFSAISNFDAIERMLTRRGASVRREDALTAPAVGMSWLIGFDFRGRYRELSLQLTRIEPPETIVIEGGSDQFDLSIQMTVLALTKTKSRLIFVTEVQPRSLKARLILQTVKLGKPQLDKKFAQRIGEFADNLAAVS</sequence>
<dbReference type="STRING" id="376733.SAMN04487972_12631"/>
<reference evidence="1 3" key="1">
    <citation type="submission" date="2014-09" db="EMBL/GenBank/DDBJ databases">
        <authorList>
            <person name="McGinnis J.M."/>
            <person name="Wolfgang W.J."/>
        </authorList>
    </citation>
    <scope>NUCLEOTIDE SEQUENCE [LARGE SCALE GENOMIC DNA]</scope>
    <source>
        <strain evidence="1 3">JCM 14014</strain>
    </source>
</reference>
<gene>
    <name evidence="1" type="ORF">IT41_16460</name>
    <name evidence="2" type="ORF">SAMN04487972_12631</name>
</gene>
<name>A0A099EXV0_9RHOB</name>
<dbReference type="Gene3D" id="3.30.530.20">
    <property type="match status" value="1"/>
</dbReference>
<evidence type="ECO:0000313" key="4">
    <source>
        <dbReference type="Proteomes" id="UP000182312"/>
    </source>
</evidence>
<dbReference type="EMBL" id="FOJO01000026">
    <property type="protein sequence ID" value="SFA60066.1"/>
    <property type="molecule type" value="Genomic_DNA"/>
</dbReference>
<evidence type="ECO:0008006" key="5">
    <source>
        <dbReference type="Google" id="ProtNLM"/>
    </source>
</evidence>
<proteinExistence type="predicted"/>
<keyword evidence="3" id="KW-1185">Reference proteome</keyword>
<dbReference type="Proteomes" id="UP000029846">
    <property type="component" value="Unassembled WGS sequence"/>
</dbReference>
<dbReference type="SUPFAM" id="SSF55961">
    <property type="entry name" value="Bet v1-like"/>
    <property type="match status" value="1"/>
</dbReference>
<reference evidence="2 4" key="3">
    <citation type="submission" date="2016-10" db="EMBL/GenBank/DDBJ databases">
        <authorList>
            <person name="de Groot N.N."/>
        </authorList>
    </citation>
    <scope>NUCLEOTIDE SEQUENCE [LARGE SCALE GENOMIC DNA]</scope>
    <source>
        <strain evidence="2 4">CGMCC 1.6117</strain>
    </source>
</reference>
<dbReference type="Proteomes" id="UP000182312">
    <property type="component" value="Unassembled WGS sequence"/>
</dbReference>
<organism evidence="1 3">
    <name type="scientific">Paracoccus halophilus</name>
    <dbReference type="NCBI Taxonomy" id="376733"/>
    <lineage>
        <taxon>Bacteria</taxon>
        <taxon>Pseudomonadati</taxon>
        <taxon>Pseudomonadota</taxon>
        <taxon>Alphaproteobacteria</taxon>
        <taxon>Rhodobacterales</taxon>
        <taxon>Paracoccaceae</taxon>
        <taxon>Paracoccus</taxon>
    </lineage>
</organism>